<evidence type="ECO:0000313" key="6">
    <source>
        <dbReference type="EMBL" id="MEY6432951.1"/>
    </source>
</evidence>
<evidence type="ECO:0000256" key="4">
    <source>
        <dbReference type="PROSITE-ProRule" id="PRU00433"/>
    </source>
</evidence>
<reference evidence="6 7" key="1">
    <citation type="submission" date="2024-05" db="EMBL/GenBank/DDBJ databases">
        <title>Genome Sequence and Characterization of the New Strain Purple Sulfur Bacterium of Genus Thioalkalicoccus.</title>
        <authorList>
            <person name="Bryantseva I.A."/>
            <person name="Kyndt J.A."/>
            <person name="Imhoff J.F."/>
        </authorList>
    </citation>
    <scope>NUCLEOTIDE SEQUENCE [LARGE SCALE GENOMIC DNA]</scope>
    <source>
        <strain evidence="6 7">Um2</strain>
    </source>
</reference>
<comment type="caution">
    <text evidence="6">The sequence shown here is derived from an EMBL/GenBank/DDBJ whole genome shotgun (WGS) entry which is preliminary data.</text>
</comment>
<dbReference type="PROSITE" id="PS51007">
    <property type="entry name" value="CYTC"/>
    <property type="match status" value="1"/>
</dbReference>
<dbReference type="SUPFAM" id="SSF46626">
    <property type="entry name" value="Cytochrome c"/>
    <property type="match status" value="1"/>
</dbReference>
<evidence type="ECO:0000256" key="3">
    <source>
        <dbReference type="ARBA" id="ARBA00023004"/>
    </source>
</evidence>
<organism evidence="6 7">
    <name type="scientific">Thioalkalicoccus limnaeus</name>
    <dbReference type="NCBI Taxonomy" id="120681"/>
    <lineage>
        <taxon>Bacteria</taxon>
        <taxon>Pseudomonadati</taxon>
        <taxon>Pseudomonadota</taxon>
        <taxon>Gammaproteobacteria</taxon>
        <taxon>Chromatiales</taxon>
        <taxon>Chromatiaceae</taxon>
        <taxon>Thioalkalicoccus</taxon>
    </lineage>
</organism>
<feature type="domain" description="Cytochrome c" evidence="5">
    <location>
        <begin position="105"/>
        <end position="215"/>
    </location>
</feature>
<keyword evidence="7" id="KW-1185">Reference proteome</keyword>
<evidence type="ECO:0000313" key="7">
    <source>
        <dbReference type="Proteomes" id="UP001564408"/>
    </source>
</evidence>
<evidence type="ECO:0000256" key="2">
    <source>
        <dbReference type="ARBA" id="ARBA00022723"/>
    </source>
</evidence>
<dbReference type="Pfam" id="PF00034">
    <property type="entry name" value="Cytochrom_C"/>
    <property type="match status" value="1"/>
</dbReference>
<proteinExistence type="predicted"/>
<keyword evidence="3 4" id="KW-0408">Iron</keyword>
<gene>
    <name evidence="6" type="primary">soxX</name>
    <name evidence="6" type="ORF">ABC977_11085</name>
</gene>
<dbReference type="RefSeq" id="WP_369667336.1">
    <property type="nucleotide sequence ID" value="NZ_JBDKXB010000013.1"/>
</dbReference>
<dbReference type="Proteomes" id="UP001564408">
    <property type="component" value="Unassembled WGS sequence"/>
</dbReference>
<dbReference type="EMBL" id="JBDKXB010000013">
    <property type="protein sequence ID" value="MEY6432951.1"/>
    <property type="molecule type" value="Genomic_DNA"/>
</dbReference>
<protein>
    <submittedName>
        <fullName evidence="6">Sulfur oxidation c-type cytochrome SoxX</fullName>
    </submittedName>
</protein>
<evidence type="ECO:0000259" key="5">
    <source>
        <dbReference type="PROSITE" id="PS51007"/>
    </source>
</evidence>
<dbReference type="InterPro" id="IPR036909">
    <property type="entry name" value="Cyt_c-like_dom_sf"/>
</dbReference>
<keyword evidence="2 4" id="KW-0479">Metal-binding</keyword>
<keyword evidence="1 4" id="KW-0349">Heme</keyword>
<dbReference type="Gene3D" id="1.10.760.10">
    <property type="entry name" value="Cytochrome c-like domain"/>
    <property type="match status" value="1"/>
</dbReference>
<evidence type="ECO:0000256" key="1">
    <source>
        <dbReference type="ARBA" id="ARBA00022617"/>
    </source>
</evidence>
<dbReference type="NCBIfam" id="TIGR04485">
    <property type="entry name" value="thiosulf_SoxX"/>
    <property type="match status" value="1"/>
</dbReference>
<dbReference type="InterPro" id="IPR030999">
    <property type="entry name" value="Thiosulf_SoxX"/>
</dbReference>
<accession>A0ABV4BEJ0</accession>
<sequence>MFDHKTLGTVVFAALTLVGGHAAADVDYTKMSPHELAEYLLFEAGGFKLDTEVQEGGTARQRLVQDELHKLCSETRNRPSVEQAAEISLAARESVKYPGGDIQLGDWEKGRQLAWSGFGYRVGERTDDHTKGEPGGACYNCHEFAGDRQGGTIGPSLRNYGKLRGTEQPVLKLAYGIIYNPHSMFPCTRMPRQGANGLLTEQQILDLLAYLFDPESPVNKE</sequence>
<dbReference type="InterPro" id="IPR009056">
    <property type="entry name" value="Cyt_c-like_dom"/>
</dbReference>
<name>A0ABV4BEJ0_9GAMM</name>